<dbReference type="AlphaFoldDB" id="A0A9D4HZY3"/>
<evidence type="ECO:0000313" key="2">
    <source>
        <dbReference type="Proteomes" id="UP000828390"/>
    </source>
</evidence>
<protein>
    <submittedName>
        <fullName evidence="1">Uncharacterized protein</fullName>
    </submittedName>
</protein>
<dbReference type="EMBL" id="JAIWYP010000011">
    <property type="protein sequence ID" value="KAH3739149.1"/>
    <property type="molecule type" value="Genomic_DNA"/>
</dbReference>
<evidence type="ECO:0000313" key="1">
    <source>
        <dbReference type="EMBL" id="KAH3739149.1"/>
    </source>
</evidence>
<keyword evidence="2" id="KW-1185">Reference proteome</keyword>
<name>A0A9D4HZY3_DREPO</name>
<comment type="caution">
    <text evidence="1">The sequence shown here is derived from an EMBL/GenBank/DDBJ whole genome shotgun (WGS) entry which is preliminary data.</text>
</comment>
<sequence>MQCILASDGMYTYIMFNYDREQFSIRPLPEVPVASGYTNIDYTGVVLSDRYNFTSLNQKSNVQPGNYLKK</sequence>
<accession>A0A9D4HZY3</accession>
<gene>
    <name evidence="1" type="ORF">DPMN_045796</name>
</gene>
<organism evidence="1 2">
    <name type="scientific">Dreissena polymorpha</name>
    <name type="common">Zebra mussel</name>
    <name type="synonym">Mytilus polymorpha</name>
    <dbReference type="NCBI Taxonomy" id="45954"/>
    <lineage>
        <taxon>Eukaryota</taxon>
        <taxon>Metazoa</taxon>
        <taxon>Spiralia</taxon>
        <taxon>Lophotrochozoa</taxon>
        <taxon>Mollusca</taxon>
        <taxon>Bivalvia</taxon>
        <taxon>Autobranchia</taxon>
        <taxon>Heteroconchia</taxon>
        <taxon>Euheterodonta</taxon>
        <taxon>Imparidentia</taxon>
        <taxon>Neoheterodontei</taxon>
        <taxon>Myida</taxon>
        <taxon>Dreissenoidea</taxon>
        <taxon>Dreissenidae</taxon>
        <taxon>Dreissena</taxon>
    </lineage>
</organism>
<dbReference type="Proteomes" id="UP000828390">
    <property type="component" value="Unassembled WGS sequence"/>
</dbReference>
<proteinExistence type="predicted"/>
<reference evidence="1" key="1">
    <citation type="journal article" date="2019" name="bioRxiv">
        <title>The Genome of the Zebra Mussel, Dreissena polymorpha: A Resource for Invasive Species Research.</title>
        <authorList>
            <person name="McCartney M.A."/>
            <person name="Auch B."/>
            <person name="Kono T."/>
            <person name="Mallez S."/>
            <person name="Zhang Y."/>
            <person name="Obille A."/>
            <person name="Becker A."/>
            <person name="Abrahante J.E."/>
            <person name="Garbe J."/>
            <person name="Badalamenti J.P."/>
            <person name="Herman A."/>
            <person name="Mangelson H."/>
            <person name="Liachko I."/>
            <person name="Sullivan S."/>
            <person name="Sone E.D."/>
            <person name="Koren S."/>
            <person name="Silverstein K.A.T."/>
            <person name="Beckman K.B."/>
            <person name="Gohl D.M."/>
        </authorList>
    </citation>
    <scope>NUCLEOTIDE SEQUENCE</scope>
    <source>
        <strain evidence="1">Duluth1</strain>
        <tissue evidence="1">Whole animal</tissue>
    </source>
</reference>
<reference evidence="1" key="2">
    <citation type="submission" date="2020-11" db="EMBL/GenBank/DDBJ databases">
        <authorList>
            <person name="McCartney M.A."/>
            <person name="Auch B."/>
            <person name="Kono T."/>
            <person name="Mallez S."/>
            <person name="Becker A."/>
            <person name="Gohl D.M."/>
            <person name="Silverstein K.A.T."/>
            <person name="Koren S."/>
            <person name="Bechman K.B."/>
            <person name="Herman A."/>
            <person name="Abrahante J.E."/>
            <person name="Garbe J."/>
        </authorList>
    </citation>
    <scope>NUCLEOTIDE SEQUENCE</scope>
    <source>
        <strain evidence="1">Duluth1</strain>
        <tissue evidence="1">Whole animal</tissue>
    </source>
</reference>